<evidence type="ECO:0000313" key="3">
    <source>
        <dbReference type="Proteomes" id="UP000195570"/>
    </source>
</evidence>
<comment type="caution">
    <text evidence="2">The sequence shown here is derived from an EMBL/GenBank/DDBJ whole genome shotgun (WGS) entry which is preliminary data.</text>
</comment>
<dbReference type="InterPro" id="IPR013216">
    <property type="entry name" value="Methyltransf_11"/>
</dbReference>
<keyword evidence="3" id="KW-1185">Reference proteome</keyword>
<accession>A0A1G4IDT8</accession>
<dbReference type="InterPro" id="IPR029063">
    <property type="entry name" value="SAM-dependent_MTases_sf"/>
</dbReference>
<gene>
    <name evidence="2" type="ORF">TEOVI_000191400</name>
</gene>
<keyword evidence="2" id="KW-0808">Transferase</keyword>
<protein>
    <submittedName>
        <fullName evidence="2">Methyltransferase domain containing protein, putative</fullName>
    </submittedName>
</protein>
<dbReference type="VEuPathDB" id="TriTrypDB:TEOVI_000191400"/>
<dbReference type="EMBL" id="CZPT02001418">
    <property type="protein sequence ID" value="SCU70341.1"/>
    <property type="molecule type" value="Genomic_DNA"/>
</dbReference>
<dbReference type="AlphaFoldDB" id="A0A1G4IDT8"/>
<dbReference type="Gene3D" id="3.40.50.150">
    <property type="entry name" value="Vaccinia Virus protein VP39"/>
    <property type="match status" value="1"/>
</dbReference>
<dbReference type="InterPro" id="IPR050508">
    <property type="entry name" value="Methyltransf_Superfamily"/>
</dbReference>
<feature type="domain" description="Methyltransferase type 11" evidence="1">
    <location>
        <begin position="283"/>
        <end position="333"/>
    </location>
</feature>
<dbReference type="Pfam" id="PF08241">
    <property type="entry name" value="Methyltransf_11"/>
    <property type="match status" value="1"/>
</dbReference>
<dbReference type="GO" id="GO:0008757">
    <property type="term" value="F:S-adenosylmethionine-dependent methyltransferase activity"/>
    <property type="evidence" value="ECO:0007669"/>
    <property type="project" value="InterPro"/>
</dbReference>
<sequence length="414" mass="46375">MAILSRVIVFTSCATTFVGTAYVVGLALSPPPSYAVSDRQRIERYNVLSIESAYDKKTRSQEFLLGISRLRRRLLWDEGLLRGRVLEVGAGCGGVLSYYDAVVSSASDPPTVNGSTEEDHAAIKQNTVTEVVLCDRSPGMIQSTAEQVYRRYGYQPYRYPDYDLVEMQVDTRTSVDEYKENTAASEMPGRRSVMEGPPVETQQLRECGTGVTETTLAKGCLTAEDGNGAQGTKELVPPILSSAFSGTTLPLLSESGLTELKKRESEGEKRILHDGSAAKNQTFSVANYAAEQMPFSDNSFDTVVDMFGLCSYDDPVRALREMSRVCKPDGHLLLLEHGKGHWSRVNNYLDKWAPRHAKMWGCWWNRDIQRYLRLAGITIIKKDERHFGTTHYIVARPFKMMDELEDYRSSLSEL</sequence>
<evidence type="ECO:0000259" key="1">
    <source>
        <dbReference type="Pfam" id="PF08241"/>
    </source>
</evidence>
<evidence type="ECO:0000313" key="2">
    <source>
        <dbReference type="EMBL" id="SCU70341.1"/>
    </source>
</evidence>
<organism evidence="2 3">
    <name type="scientific">Trypanosoma equiperdum</name>
    <dbReference type="NCBI Taxonomy" id="5694"/>
    <lineage>
        <taxon>Eukaryota</taxon>
        <taxon>Discoba</taxon>
        <taxon>Euglenozoa</taxon>
        <taxon>Kinetoplastea</taxon>
        <taxon>Metakinetoplastina</taxon>
        <taxon>Trypanosomatida</taxon>
        <taxon>Trypanosomatidae</taxon>
        <taxon>Trypanosoma</taxon>
    </lineage>
</organism>
<dbReference type="SUPFAM" id="SSF53335">
    <property type="entry name" value="S-adenosyl-L-methionine-dependent methyltransferases"/>
    <property type="match status" value="1"/>
</dbReference>
<dbReference type="PANTHER" id="PTHR42912">
    <property type="entry name" value="METHYLTRANSFERASE"/>
    <property type="match status" value="1"/>
</dbReference>
<name>A0A1G4IDT8_TRYEQ</name>
<dbReference type="GeneID" id="92375854"/>
<dbReference type="PANTHER" id="PTHR42912:SF80">
    <property type="entry name" value="METHYLTRANSFERASE DOMAIN-CONTAINING PROTEIN"/>
    <property type="match status" value="1"/>
</dbReference>
<proteinExistence type="predicted"/>
<dbReference type="Proteomes" id="UP000195570">
    <property type="component" value="Unassembled WGS sequence"/>
</dbReference>
<reference evidence="2" key="1">
    <citation type="submission" date="2016-09" db="EMBL/GenBank/DDBJ databases">
        <authorList>
            <person name="Hebert L."/>
            <person name="Moumen B."/>
        </authorList>
    </citation>
    <scope>NUCLEOTIDE SEQUENCE [LARGE SCALE GENOMIC DNA]</scope>
    <source>
        <strain evidence="2">OVI</strain>
    </source>
</reference>
<dbReference type="GO" id="GO:0032259">
    <property type="term" value="P:methylation"/>
    <property type="evidence" value="ECO:0007669"/>
    <property type="project" value="UniProtKB-KW"/>
</dbReference>
<dbReference type="RefSeq" id="XP_067081171.1">
    <property type="nucleotide sequence ID" value="XM_067225070.1"/>
</dbReference>
<keyword evidence="2" id="KW-0489">Methyltransferase</keyword>